<proteinExistence type="predicted"/>
<protein>
    <submittedName>
        <fullName evidence="3">Uncharacterized protein</fullName>
    </submittedName>
</protein>
<keyword evidence="4" id="KW-1185">Reference proteome</keyword>
<evidence type="ECO:0000313" key="4">
    <source>
        <dbReference type="Proteomes" id="UP000042958"/>
    </source>
</evidence>
<keyword evidence="1" id="KW-0175">Coiled coil</keyword>
<sequence>MVASKLQSNRPCQQSAFPNDYTNKSTLDEDRRKQEAIAAAKLQETQAAEALALKMNNLEFQVKSLQETINNLRETKAEAERVRDEWITKYNTTSTAADERIRQLTQDLEEQKKQTLSQMMDIKELKSERSSLDHQIVYELPNEDVQILLLAYGNQIYYGSGTPDHLGVLPKYKSAARDGNSFHVPGYLIDFDFSAYFPNGARKTLTIMYRYNRPGTNRRIRTLMAETSCEVRFDPWD</sequence>
<gene>
    <name evidence="3" type="ORF">PMG11_03191</name>
</gene>
<reference evidence="4" key="1">
    <citation type="journal article" date="2015" name="Genome Announc.">
        <title>Draft genome sequence of the fungus Penicillium brasilianum MG11.</title>
        <authorList>
            <person name="Horn F."/>
            <person name="Linde J."/>
            <person name="Mattern D.J."/>
            <person name="Walther G."/>
            <person name="Guthke R."/>
            <person name="Brakhage A.A."/>
            <person name="Valiante V."/>
        </authorList>
    </citation>
    <scope>NUCLEOTIDE SEQUENCE [LARGE SCALE GENOMIC DNA]</scope>
    <source>
        <strain evidence="4">MG11</strain>
    </source>
</reference>
<feature type="coiled-coil region" evidence="1">
    <location>
        <begin position="48"/>
        <end position="125"/>
    </location>
</feature>
<evidence type="ECO:0000256" key="2">
    <source>
        <dbReference type="SAM" id="MobiDB-lite"/>
    </source>
</evidence>
<evidence type="ECO:0000313" key="3">
    <source>
        <dbReference type="EMBL" id="CEO58467.1"/>
    </source>
</evidence>
<name>A0A0F7VGS4_PENBI</name>
<feature type="compositionally biased region" description="Polar residues" evidence="2">
    <location>
        <begin position="1"/>
        <end position="25"/>
    </location>
</feature>
<organism evidence="3 4">
    <name type="scientific">Penicillium brasilianum</name>
    <dbReference type="NCBI Taxonomy" id="104259"/>
    <lineage>
        <taxon>Eukaryota</taxon>
        <taxon>Fungi</taxon>
        <taxon>Dikarya</taxon>
        <taxon>Ascomycota</taxon>
        <taxon>Pezizomycotina</taxon>
        <taxon>Eurotiomycetes</taxon>
        <taxon>Eurotiomycetidae</taxon>
        <taxon>Eurotiales</taxon>
        <taxon>Aspergillaceae</taxon>
        <taxon>Penicillium</taxon>
    </lineage>
</organism>
<dbReference type="AlphaFoldDB" id="A0A0F7VGS4"/>
<dbReference type="OrthoDB" id="4355843at2759"/>
<feature type="region of interest" description="Disordered" evidence="2">
    <location>
        <begin position="1"/>
        <end position="29"/>
    </location>
</feature>
<dbReference type="Proteomes" id="UP000042958">
    <property type="component" value="Unassembled WGS sequence"/>
</dbReference>
<dbReference type="EMBL" id="CDHK01000003">
    <property type="protein sequence ID" value="CEO58467.1"/>
    <property type="molecule type" value="Genomic_DNA"/>
</dbReference>
<evidence type="ECO:0000256" key="1">
    <source>
        <dbReference type="SAM" id="Coils"/>
    </source>
</evidence>
<accession>A0A0F7VGS4</accession>